<dbReference type="SMART" id="SM00014">
    <property type="entry name" value="acidPPc"/>
    <property type="match status" value="1"/>
</dbReference>
<name>A0A0J1HHW7_9GAMM</name>
<evidence type="ECO:0000256" key="10">
    <source>
        <dbReference type="SAM" id="Phobius"/>
    </source>
</evidence>
<evidence type="ECO:0000256" key="9">
    <source>
        <dbReference type="ARBA" id="ARBA00047594"/>
    </source>
</evidence>
<keyword evidence="4 10" id="KW-0812">Transmembrane</keyword>
<keyword evidence="13" id="KW-1185">Reference proteome</keyword>
<dbReference type="OrthoDB" id="9780507at2"/>
<feature type="transmembrane region" description="Helical" evidence="10">
    <location>
        <begin position="100"/>
        <end position="122"/>
    </location>
</feature>
<organism evidence="12 13">
    <name type="scientific">Photobacterium ganghwense</name>
    <dbReference type="NCBI Taxonomy" id="320778"/>
    <lineage>
        <taxon>Bacteria</taxon>
        <taxon>Pseudomonadati</taxon>
        <taxon>Pseudomonadota</taxon>
        <taxon>Gammaproteobacteria</taxon>
        <taxon>Vibrionales</taxon>
        <taxon>Vibrionaceae</taxon>
        <taxon>Photobacterium</taxon>
    </lineage>
</organism>
<dbReference type="GO" id="GO:0050380">
    <property type="term" value="F:undecaprenyl-diphosphatase activity"/>
    <property type="evidence" value="ECO:0007669"/>
    <property type="project" value="UniProtKB-EC"/>
</dbReference>
<comment type="catalytic activity">
    <reaction evidence="9">
        <text>di-trans,octa-cis-undecaprenyl diphosphate + H2O = di-trans,octa-cis-undecaprenyl phosphate + phosphate + H(+)</text>
        <dbReference type="Rhea" id="RHEA:28094"/>
        <dbReference type="ChEBI" id="CHEBI:15377"/>
        <dbReference type="ChEBI" id="CHEBI:15378"/>
        <dbReference type="ChEBI" id="CHEBI:43474"/>
        <dbReference type="ChEBI" id="CHEBI:58405"/>
        <dbReference type="ChEBI" id="CHEBI:60392"/>
        <dbReference type="EC" id="3.6.1.27"/>
    </reaction>
</comment>
<dbReference type="InterPro" id="IPR000326">
    <property type="entry name" value="PAP2/HPO"/>
</dbReference>
<dbReference type="AlphaFoldDB" id="A0A0J1HHW7"/>
<evidence type="ECO:0000313" key="12">
    <source>
        <dbReference type="EMBL" id="KLV11198.1"/>
    </source>
</evidence>
<dbReference type="PANTHER" id="PTHR14969:SF62">
    <property type="entry name" value="DECAPRENYLPHOSPHORYL-5-PHOSPHORIBOSE PHOSPHATASE RV3807C-RELATED"/>
    <property type="match status" value="1"/>
</dbReference>
<evidence type="ECO:0000256" key="8">
    <source>
        <dbReference type="ARBA" id="ARBA00032707"/>
    </source>
</evidence>
<accession>A0A0J1HHW7</accession>
<dbReference type="EMBL" id="LDOU01000003">
    <property type="protein sequence ID" value="KLV11198.1"/>
    <property type="molecule type" value="Genomic_DNA"/>
</dbReference>
<feature type="domain" description="Phosphatidic acid phosphatase type 2/haloperoxidase" evidence="11">
    <location>
        <begin position="61"/>
        <end position="166"/>
    </location>
</feature>
<keyword evidence="7 10" id="KW-0472">Membrane</keyword>
<evidence type="ECO:0000256" key="2">
    <source>
        <dbReference type="ARBA" id="ARBA00012374"/>
    </source>
</evidence>
<keyword evidence="6 10" id="KW-1133">Transmembrane helix</keyword>
<comment type="subcellular location">
    <subcellularLocation>
        <location evidence="1">Cell membrane</location>
        <topology evidence="1">Multi-pass membrane protein</topology>
    </subcellularLocation>
</comment>
<dbReference type="Proteomes" id="UP000035909">
    <property type="component" value="Unassembled WGS sequence"/>
</dbReference>
<dbReference type="PANTHER" id="PTHR14969">
    <property type="entry name" value="SPHINGOSINE-1-PHOSPHATE PHOSPHOHYDROLASE"/>
    <property type="match status" value="1"/>
</dbReference>
<evidence type="ECO:0000256" key="4">
    <source>
        <dbReference type="ARBA" id="ARBA00022692"/>
    </source>
</evidence>
<dbReference type="SUPFAM" id="SSF48317">
    <property type="entry name" value="Acid phosphatase/Vanadium-dependent haloperoxidase"/>
    <property type="match status" value="1"/>
</dbReference>
<evidence type="ECO:0000256" key="7">
    <source>
        <dbReference type="ARBA" id="ARBA00023136"/>
    </source>
</evidence>
<keyword evidence="3" id="KW-1003">Cell membrane</keyword>
<evidence type="ECO:0000313" key="13">
    <source>
        <dbReference type="Proteomes" id="UP000035909"/>
    </source>
</evidence>
<protein>
    <recommendedName>
        <fullName evidence="2">undecaprenyl-diphosphate phosphatase</fullName>
        <ecNumber evidence="2">3.6.1.27</ecNumber>
    </recommendedName>
    <alternativeName>
        <fullName evidence="8">Undecaprenyl pyrophosphate phosphatase</fullName>
    </alternativeName>
</protein>
<evidence type="ECO:0000259" key="11">
    <source>
        <dbReference type="SMART" id="SM00014"/>
    </source>
</evidence>
<dbReference type="CDD" id="cd01610">
    <property type="entry name" value="PAP2_like"/>
    <property type="match status" value="1"/>
</dbReference>
<dbReference type="STRING" id="320778.ABT57_02870"/>
<dbReference type="PATRIC" id="fig|320778.3.peg.620"/>
<dbReference type="RefSeq" id="WP_047883699.1">
    <property type="nucleotide sequence ID" value="NZ_CP071325.1"/>
</dbReference>
<dbReference type="GO" id="GO:0005886">
    <property type="term" value="C:plasma membrane"/>
    <property type="evidence" value="ECO:0007669"/>
    <property type="project" value="UniProtKB-SubCell"/>
</dbReference>
<gene>
    <name evidence="12" type="ORF">ABT57_02870</name>
</gene>
<evidence type="ECO:0000256" key="5">
    <source>
        <dbReference type="ARBA" id="ARBA00022801"/>
    </source>
</evidence>
<dbReference type="Pfam" id="PF01569">
    <property type="entry name" value="PAP2"/>
    <property type="match status" value="1"/>
</dbReference>
<evidence type="ECO:0000256" key="1">
    <source>
        <dbReference type="ARBA" id="ARBA00004651"/>
    </source>
</evidence>
<sequence length="167" mass="18455">MTILTPLQRLDYAVSSRCLCHRFNVQVAQVSRAVSHTGDGHLYLLFALLVWLLDTVKGTEVVLIGLQAFALELPVYLLLKNSFKRARPVSLPSFIKPSDKYSLPSGHTAAAFVMASLITTYYPDTAWFIWPWAMAIGLSRVLLGVHYITDIAAGAALGLLCFQLVNM</sequence>
<dbReference type="Gene3D" id="1.20.144.10">
    <property type="entry name" value="Phosphatidic acid phosphatase type 2/haloperoxidase"/>
    <property type="match status" value="1"/>
</dbReference>
<dbReference type="InterPro" id="IPR036938">
    <property type="entry name" value="PAP2/HPO_sf"/>
</dbReference>
<dbReference type="EC" id="3.6.1.27" evidence="2"/>
<reference evidence="12 13" key="1">
    <citation type="submission" date="2015-05" db="EMBL/GenBank/DDBJ databases">
        <title>Photobacterium galathea sp. nov.</title>
        <authorList>
            <person name="Machado H."/>
            <person name="Gram L."/>
        </authorList>
    </citation>
    <scope>NUCLEOTIDE SEQUENCE [LARGE SCALE GENOMIC DNA]</scope>
    <source>
        <strain evidence="12 13">DSM 22954</strain>
    </source>
</reference>
<feature type="transmembrane region" description="Helical" evidence="10">
    <location>
        <begin position="142"/>
        <end position="165"/>
    </location>
</feature>
<evidence type="ECO:0000256" key="6">
    <source>
        <dbReference type="ARBA" id="ARBA00022989"/>
    </source>
</evidence>
<proteinExistence type="predicted"/>
<evidence type="ECO:0000256" key="3">
    <source>
        <dbReference type="ARBA" id="ARBA00022475"/>
    </source>
</evidence>
<comment type="caution">
    <text evidence="12">The sequence shown here is derived from an EMBL/GenBank/DDBJ whole genome shotgun (WGS) entry which is preliminary data.</text>
</comment>
<keyword evidence="5" id="KW-0378">Hydrolase</keyword>